<dbReference type="InterPro" id="IPR041329">
    <property type="entry name" value="YubB_C"/>
</dbReference>
<reference evidence="2 3" key="1">
    <citation type="journal article" date="2021" name="Sci. Rep.">
        <title>The distribution of antibiotic resistance genes in chicken gut microbiota commensals.</title>
        <authorList>
            <person name="Juricova H."/>
            <person name="Matiasovicova J."/>
            <person name="Kubasova T."/>
            <person name="Cejkova D."/>
            <person name="Rychlik I."/>
        </authorList>
    </citation>
    <scope>NUCLEOTIDE SEQUENCE [LARGE SCALE GENOMIC DNA]</scope>
    <source>
        <strain evidence="2 3">An423</strain>
    </source>
</reference>
<comment type="caution">
    <text evidence="2">The sequence shown here is derived from an EMBL/GenBank/DDBJ whole genome shotgun (WGS) entry which is preliminary data.</text>
</comment>
<dbReference type="Pfam" id="PF18406">
    <property type="entry name" value="DUF1281_C"/>
    <property type="match status" value="1"/>
</dbReference>
<feature type="domain" description="YubB ferredoxin-like" evidence="1">
    <location>
        <begin position="134"/>
        <end position="196"/>
    </location>
</feature>
<organism evidence="2 3">
    <name type="scientific">Faecalicoccus acidiformans</name>
    <dbReference type="NCBI Taxonomy" id="915173"/>
    <lineage>
        <taxon>Bacteria</taxon>
        <taxon>Bacillati</taxon>
        <taxon>Bacillota</taxon>
        <taxon>Erysipelotrichia</taxon>
        <taxon>Erysipelotrichales</taxon>
        <taxon>Erysipelotrichaceae</taxon>
        <taxon>Faecalicoccus</taxon>
    </lineage>
</organism>
<gene>
    <name evidence="2" type="ORF">H5982_03030</name>
</gene>
<evidence type="ECO:0000313" key="3">
    <source>
        <dbReference type="Proteomes" id="UP000775500"/>
    </source>
</evidence>
<dbReference type="Proteomes" id="UP000775500">
    <property type="component" value="Unassembled WGS sequence"/>
</dbReference>
<sequence length="215" mass="25539">MPNWCRNVIKCEDDVIQDIKNKYIYSIKDSNGLDFQKICPMPKELENLDAGPDMQLVPIYLAFLHQTDKDKYSRIFDDIKSHMSEFHQKLYFSNMQKLVEEKLDPEQVEKGKEYVELFLKYGAFTWFDWCVDHWGTKWNSSEGNMHEEDSISFTTAWNPPYRVLRMLSEKYPNQTFYCYFAEEGETNGYYEINAGWISNGRELTDEEINDVLASY</sequence>
<dbReference type="RefSeq" id="WP_204685106.1">
    <property type="nucleotide sequence ID" value="NZ_JACJLU010000002.1"/>
</dbReference>
<proteinExistence type="predicted"/>
<dbReference type="EMBL" id="JACJLU010000002">
    <property type="protein sequence ID" value="MBM6831084.1"/>
    <property type="molecule type" value="Genomic_DNA"/>
</dbReference>
<accession>A0ABS2FMW9</accession>
<keyword evidence="3" id="KW-1185">Reference proteome</keyword>
<evidence type="ECO:0000313" key="2">
    <source>
        <dbReference type="EMBL" id="MBM6831084.1"/>
    </source>
</evidence>
<protein>
    <recommendedName>
        <fullName evidence="1">YubB ferredoxin-like domain-containing protein</fullName>
    </recommendedName>
</protein>
<name>A0ABS2FMW9_9FIRM</name>
<evidence type="ECO:0000259" key="1">
    <source>
        <dbReference type="Pfam" id="PF18406"/>
    </source>
</evidence>